<dbReference type="PANTHER" id="PTHR47331:SF5">
    <property type="entry name" value="RIBONUCLEASE H"/>
    <property type="match status" value="1"/>
</dbReference>
<dbReference type="InterPro" id="IPR008042">
    <property type="entry name" value="Retrotrans_Pao"/>
</dbReference>
<comment type="similarity">
    <text evidence="1">Belongs to the beta type-B retroviral polymerase family. HERV class-II K(HML-2) pol subfamily.</text>
</comment>
<reference evidence="4 5" key="1">
    <citation type="submission" date="2022-01" db="EMBL/GenBank/DDBJ databases">
        <title>A high-quality chromosome-level genome assembly of rohu carp, Labeo rohita.</title>
        <authorList>
            <person name="Arick M.A. II"/>
            <person name="Hsu C.-Y."/>
            <person name="Magbanua Z."/>
            <person name="Pechanova O."/>
            <person name="Grover C."/>
            <person name="Miller E."/>
            <person name="Thrash A."/>
            <person name="Ezzel L."/>
            <person name="Alam S."/>
            <person name="Benzie J."/>
            <person name="Hamilton M."/>
            <person name="Karsi A."/>
            <person name="Lawrence M.L."/>
            <person name="Peterson D.G."/>
        </authorList>
    </citation>
    <scope>NUCLEOTIDE SEQUENCE [LARGE SCALE GENOMIC DNA]</scope>
    <source>
        <strain evidence="5">BAU-BD-2019</strain>
        <tissue evidence="4">Blood</tissue>
    </source>
</reference>
<gene>
    <name evidence="4" type="ORF">H4Q32_027682</name>
</gene>
<dbReference type="EMBL" id="JACTAM010000532">
    <property type="protein sequence ID" value="KAI2647187.1"/>
    <property type="molecule type" value="Genomic_DNA"/>
</dbReference>
<dbReference type="Gene3D" id="3.10.10.10">
    <property type="entry name" value="HIV Type 1 Reverse Transcriptase, subunit A, domain 1"/>
    <property type="match status" value="1"/>
</dbReference>
<evidence type="ECO:0000313" key="4">
    <source>
        <dbReference type="EMBL" id="KAI2647187.1"/>
    </source>
</evidence>
<sequence length="511" mass="58122">MFLSPAQALHQHVEKLWQLDTLPFQSARDVTRSKQDQRAMEMLEEKTVCVPVDGVSRYATPLLRRKNAAHLQAPPTAVMALLRSTERRLSCNPEQAAAYNAEINKLESAGYAVKVTVDEANKSPESWYIPHHMVYHNGKARVVFNCSYCYQQACLNDNLLPGPTLGPSLLGVLLRFREHAVAISGDIKAMFHQVRLLPEDQPLLRFLWRNMERERSPDIYEWRVLPFGTTCSPCCAVYALQRYVRDHVAGNEDVMESVLHAFYVDNCLQSFYTAKQAKEFVDKLRAFLAAGGFEIRQWASNIPDVIAHLPTEARSQDCELWLTEDKGFIIPYTTRAKVLIQALWKKDRGWDTPIEGKLLSLWQTWEDELPNLQEISLPRCYFPICANSLSAAVDLHIFCDASEEAYGSVAYLRVEDEQGHIHMSFVMARSRVAPKKQVSMPRLELCAALTGAQLARVLQTELSLNLRQTTLWSDSTIVLSWIKSESCHYLRHHLQSTQMVRVANGDKRCGG</sequence>
<keyword evidence="5" id="KW-1185">Reference proteome</keyword>
<evidence type="ECO:0000313" key="5">
    <source>
        <dbReference type="Proteomes" id="UP000830375"/>
    </source>
</evidence>
<feature type="domain" description="Reverse transcriptase" evidence="3">
    <location>
        <begin position="175"/>
        <end position="296"/>
    </location>
</feature>
<dbReference type="CDD" id="cd01644">
    <property type="entry name" value="RT_pepA17"/>
    <property type="match status" value="1"/>
</dbReference>
<name>A0ABQ8LBB7_LABRO</name>
<organism evidence="4 5">
    <name type="scientific">Labeo rohita</name>
    <name type="common">Indian major carp</name>
    <name type="synonym">Cyprinus rohita</name>
    <dbReference type="NCBI Taxonomy" id="84645"/>
    <lineage>
        <taxon>Eukaryota</taxon>
        <taxon>Metazoa</taxon>
        <taxon>Chordata</taxon>
        <taxon>Craniata</taxon>
        <taxon>Vertebrata</taxon>
        <taxon>Euteleostomi</taxon>
        <taxon>Actinopterygii</taxon>
        <taxon>Neopterygii</taxon>
        <taxon>Teleostei</taxon>
        <taxon>Ostariophysi</taxon>
        <taxon>Cypriniformes</taxon>
        <taxon>Cyprinidae</taxon>
        <taxon>Labeoninae</taxon>
        <taxon>Labeonini</taxon>
        <taxon>Labeo</taxon>
    </lineage>
</organism>
<evidence type="ECO:0000256" key="2">
    <source>
        <dbReference type="ARBA" id="ARBA00012180"/>
    </source>
</evidence>
<protein>
    <recommendedName>
        <fullName evidence="2">ribonuclease H</fullName>
        <ecNumber evidence="2">3.1.26.4</ecNumber>
    </recommendedName>
</protein>
<dbReference type="PANTHER" id="PTHR47331">
    <property type="entry name" value="PHD-TYPE DOMAIN-CONTAINING PROTEIN"/>
    <property type="match status" value="1"/>
</dbReference>
<dbReference type="SUPFAM" id="SSF56672">
    <property type="entry name" value="DNA/RNA polymerases"/>
    <property type="match status" value="1"/>
</dbReference>
<evidence type="ECO:0000256" key="1">
    <source>
        <dbReference type="ARBA" id="ARBA00010879"/>
    </source>
</evidence>
<dbReference type="InterPro" id="IPR043502">
    <property type="entry name" value="DNA/RNA_pol_sf"/>
</dbReference>
<dbReference type="Pfam" id="PF00078">
    <property type="entry name" value="RVT_1"/>
    <property type="match status" value="1"/>
</dbReference>
<accession>A0ABQ8LBB7</accession>
<dbReference type="InterPro" id="IPR000477">
    <property type="entry name" value="RT_dom"/>
</dbReference>
<dbReference type="Gene3D" id="3.30.70.270">
    <property type="match status" value="1"/>
</dbReference>
<comment type="caution">
    <text evidence="4">The sequence shown here is derived from an EMBL/GenBank/DDBJ whole genome shotgun (WGS) entry which is preliminary data.</text>
</comment>
<dbReference type="Proteomes" id="UP000830375">
    <property type="component" value="Unassembled WGS sequence"/>
</dbReference>
<evidence type="ECO:0000259" key="3">
    <source>
        <dbReference type="Pfam" id="PF00078"/>
    </source>
</evidence>
<dbReference type="Pfam" id="PF05380">
    <property type="entry name" value="Peptidase_A17"/>
    <property type="match status" value="1"/>
</dbReference>
<dbReference type="EC" id="3.1.26.4" evidence="2"/>
<dbReference type="InterPro" id="IPR043128">
    <property type="entry name" value="Rev_trsase/Diguanyl_cyclase"/>
</dbReference>
<proteinExistence type="inferred from homology"/>